<comment type="caution">
    <text evidence="3">The sequence shown here is derived from an EMBL/GenBank/DDBJ whole genome shotgun (WGS) entry which is preliminary data.</text>
</comment>
<dbReference type="Pfam" id="PF13561">
    <property type="entry name" value="adh_short_C2"/>
    <property type="match status" value="1"/>
</dbReference>
<dbReference type="Gene3D" id="3.40.50.720">
    <property type="entry name" value="NAD(P)-binding Rossmann-like Domain"/>
    <property type="match status" value="1"/>
</dbReference>
<dbReference type="Proteomes" id="UP001589702">
    <property type="component" value="Unassembled WGS sequence"/>
</dbReference>
<dbReference type="PANTHER" id="PTHR43296">
    <property type="entry name" value="PEROXISOMAL 2,4-DIENOYL-COA REDUCTASE"/>
    <property type="match status" value="1"/>
</dbReference>
<keyword evidence="4" id="KW-1185">Reference proteome</keyword>
<gene>
    <name evidence="3" type="ORF">ACFFP1_20670</name>
</gene>
<dbReference type="SUPFAM" id="SSF51735">
    <property type="entry name" value="NAD(P)-binding Rossmann-fold domains"/>
    <property type="match status" value="1"/>
</dbReference>
<evidence type="ECO:0000256" key="1">
    <source>
        <dbReference type="ARBA" id="ARBA00022857"/>
    </source>
</evidence>
<proteinExistence type="predicted"/>
<dbReference type="EMBL" id="JBHMBC010000039">
    <property type="protein sequence ID" value="MFB9821896.1"/>
    <property type="molecule type" value="Genomic_DNA"/>
</dbReference>
<name>A0ABV5Y4H8_ARTRM</name>
<evidence type="ECO:0000313" key="3">
    <source>
        <dbReference type="EMBL" id="MFB9821896.1"/>
    </source>
</evidence>
<dbReference type="RefSeq" id="WP_344788145.1">
    <property type="nucleotide sequence ID" value="NZ_BAAAWN010000001.1"/>
</dbReference>
<sequence>MTYISPFAPDALAGRSILITGGGSGLGLGMARAFVAHGARVHLWGRRPAVLRAAVDELNRERADAARFDAIDIREDVAVDETVGRIWSEHGPLTSLVNNAAGNFIAPTESISMNAFDAVTGTVMRGSFATSLAVGRRWIEEGRGGVILSTLTSWVWTGSAFVVPSAMAKAAVNAMTLSLAVEWAGHGIRVNALAPGPIRTAFAWEALSPTAAASVGATQADGVPQGRLGTSEELAALAVFLLSDACDYLTGETIAVDGGQRLAGPATFAGLSRLSAGDWAEARERSLAVTAESKAQRAEGLG</sequence>
<dbReference type="InterPro" id="IPR045017">
    <property type="entry name" value="DECR2-like"/>
</dbReference>
<dbReference type="PRINTS" id="PR00081">
    <property type="entry name" value="GDHRDH"/>
</dbReference>
<keyword evidence="1" id="KW-0521">NADP</keyword>
<reference evidence="3 4" key="1">
    <citation type="submission" date="2024-09" db="EMBL/GenBank/DDBJ databases">
        <authorList>
            <person name="Sun Q."/>
            <person name="Mori K."/>
        </authorList>
    </citation>
    <scope>NUCLEOTIDE SEQUENCE [LARGE SCALE GENOMIC DNA]</scope>
    <source>
        <strain evidence="3 4">JCM 1334</strain>
    </source>
</reference>
<evidence type="ECO:0000313" key="4">
    <source>
        <dbReference type="Proteomes" id="UP001589702"/>
    </source>
</evidence>
<keyword evidence="2" id="KW-0560">Oxidoreductase</keyword>
<dbReference type="PANTHER" id="PTHR43296:SF2">
    <property type="entry name" value="PEROXISOMAL 2,4-DIENOYL-COA REDUCTASE [(3E)-ENOYL-COA-PRODUCING]"/>
    <property type="match status" value="1"/>
</dbReference>
<dbReference type="InterPro" id="IPR036291">
    <property type="entry name" value="NAD(P)-bd_dom_sf"/>
</dbReference>
<protein>
    <submittedName>
        <fullName evidence="3">SDR family oxidoreductase</fullName>
    </submittedName>
</protein>
<accession>A0ABV5Y4H8</accession>
<evidence type="ECO:0000256" key="2">
    <source>
        <dbReference type="ARBA" id="ARBA00023002"/>
    </source>
</evidence>
<organism evidence="3 4">
    <name type="scientific">Arthrobacter ramosus</name>
    <dbReference type="NCBI Taxonomy" id="1672"/>
    <lineage>
        <taxon>Bacteria</taxon>
        <taxon>Bacillati</taxon>
        <taxon>Actinomycetota</taxon>
        <taxon>Actinomycetes</taxon>
        <taxon>Micrococcales</taxon>
        <taxon>Micrococcaceae</taxon>
        <taxon>Arthrobacter</taxon>
    </lineage>
</organism>
<dbReference type="InterPro" id="IPR002347">
    <property type="entry name" value="SDR_fam"/>
</dbReference>